<keyword evidence="5 11" id="KW-0812">Transmembrane</keyword>
<evidence type="ECO:0000256" key="8">
    <source>
        <dbReference type="ARBA" id="ARBA00022989"/>
    </source>
</evidence>
<evidence type="ECO:0000256" key="9">
    <source>
        <dbReference type="ARBA" id="ARBA00023136"/>
    </source>
</evidence>
<comment type="caution">
    <text evidence="14">The sequence shown here is derived from an EMBL/GenBank/DDBJ whole genome shotgun (WGS) entry which is preliminary data.</text>
</comment>
<keyword evidence="7 14" id="KW-0067">ATP-binding</keyword>
<keyword evidence="6" id="KW-0547">Nucleotide-binding</keyword>
<evidence type="ECO:0000313" key="14">
    <source>
        <dbReference type="EMBL" id="PKW14326.1"/>
    </source>
</evidence>
<evidence type="ECO:0000259" key="13">
    <source>
        <dbReference type="PROSITE" id="PS50929"/>
    </source>
</evidence>
<feature type="domain" description="ABC transmembrane type-1" evidence="13">
    <location>
        <begin position="35"/>
        <end position="318"/>
    </location>
</feature>
<gene>
    <name evidence="14" type="ORF">A8926_1933</name>
</gene>
<dbReference type="InterPro" id="IPR039421">
    <property type="entry name" value="Type_1_exporter"/>
</dbReference>
<dbReference type="Gene3D" id="1.20.1560.10">
    <property type="entry name" value="ABC transporter type 1, transmembrane domain"/>
    <property type="match status" value="1"/>
</dbReference>
<dbReference type="PANTHER" id="PTHR24221:SF654">
    <property type="entry name" value="ATP-BINDING CASSETTE SUB-FAMILY B MEMBER 6"/>
    <property type="match status" value="1"/>
</dbReference>
<dbReference type="InterPro" id="IPR027417">
    <property type="entry name" value="P-loop_NTPase"/>
</dbReference>
<evidence type="ECO:0000256" key="3">
    <source>
        <dbReference type="ARBA" id="ARBA00022475"/>
    </source>
</evidence>
<dbReference type="RefSeq" id="WP_010694377.1">
    <property type="nucleotide sequence ID" value="NZ_CP061007.1"/>
</dbReference>
<evidence type="ECO:0000256" key="2">
    <source>
        <dbReference type="ARBA" id="ARBA00022448"/>
    </source>
</evidence>
<dbReference type="Proteomes" id="UP000233786">
    <property type="component" value="Unassembled WGS sequence"/>
</dbReference>
<dbReference type="OrthoDB" id="9806127at2"/>
<dbReference type="InterPro" id="IPR003593">
    <property type="entry name" value="AAA+_ATPase"/>
</dbReference>
<dbReference type="SUPFAM" id="SSF90123">
    <property type="entry name" value="ABC transporter transmembrane region"/>
    <property type="match status" value="1"/>
</dbReference>
<dbReference type="PROSITE" id="PS50929">
    <property type="entry name" value="ABC_TM1F"/>
    <property type="match status" value="1"/>
</dbReference>
<dbReference type="InterPro" id="IPR011527">
    <property type="entry name" value="ABC1_TM_dom"/>
</dbReference>
<dbReference type="InterPro" id="IPR036640">
    <property type="entry name" value="ABC1_TM_sf"/>
</dbReference>
<dbReference type="PROSITE" id="PS00211">
    <property type="entry name" value="ABC_TRANSPORTER_1"/>
    <property type="match status" value="1"/>
</dbReference>
<dbReference type="AlphaFoldDB" id="A0A2N3XUG2"/>
<evidence type="ECO:0000259" key="12">
    <source>
        <dbReference type="PROSITE" id="PS50893"/>
    </source>
</evidence>
<feature type="transmembrane region" description="Helical" evidence="11">
    <location>
        <begin position="70"/>
        <end position="91"/>
    </location>
</feature>
<feature type="transmembrane region" description="Helical" evidence="11">
    <location>
        <begin position="263"/>
        <end position="286"/>
    </location>
</feature>
<keyword evidence="8 11" id="KW-1133">Transmembrane helix</keyword>
<keyword evidence="4" id="KW-0997">Cell inner membrane</keyword>
<feature type="domain" description="ABC transporter" evidence="12">
    <location>
        <begin position="349"/>
        <end position="584"/>
    </location>
</feature>
<reference evidence="14" key="1">
    <citation type="submission" date="2017-12" db="EMBL/GenBank/DDBJ databases">
        <title>Sequencing the genomes of 1000 Actinobacteria strains.</title>
        <authorList>
            <person name="Klenk H.-P."/>
        </authorList>
    </citation>
    <scope>NUCLEOTIDE SEQUENCE [LARGE SCALE GENOMIC DNA]</scope>
    <source>
        <strain evidence="14">DSM 44228</strain>
    </source>
</reference>
<sequence>MSDISGTSADNNAGMKPVMDLVALSPGVKSRLGRGLALGALGGVAAVVGYVCVAMAVGELFAADRSFTAFGWWAGGAFALLVLSFGAKWLAEQVAHHASFDLEVVLRRTLADALARMPLGVVQRTGSGRIKKIVQDDVAALHNVVADAVPFFGGVAAQPLAALIALGIVQWKLLLVVLLVVPLAMVSFSLMARDHTAQRAKYNQAAEDVNNAVVEFVQGMPVVRTFDDGRTSFRRFGSAVQEFTDAVGAWTATSRSASAFNRLVIVPLPTLLVVAACGVPMLAAGWIEPADLVLGLLIGAMPIEAISPLMHLTNYVNDSKAGAVRIGELLAVPPLPEPSEPRTPVGAEVALRGVTFGYSPDRPVLQDVTIDVPAGTVCALVGPSGSGKSTVARLIPRFYDVDAGSVLVGGVDVREMSSDVLLRHVTLVFQDPFLVDGTVAENIRLAKPSATDEEVVEAARAAAAHDFIVGELADGYDSQVGERGGKLSGGQRQRITIARAMLSDAPVVVLDEATAFADPESEAAIQEAVARLTVSRTVIVIAHKLTTVTGVDQIVVLDDGRVAERGTHAELVKAGGRYSALWARHEQAASWGLVGTSVKDVIA</sequence>
<keyword evidence="15" id="KW-1185">Reference proteome</keyword>
<dbReference type="Pfam" id="PF00664">
    <property type="entry name" value="ABC_membrane"/>
    <property type="match status" value="1"/>
</dbReference>
<comment type="similarity">
    <text evidence="10">Belongs to the ABC transporter superfamily. Siderophore-Fe(3+) uptake transporter (SIUT) (TC 3.A.1.21) family.</text>
</comment>
<dbReference type="GO" id="GO:0005886">
    <property type="term" value="C:plasma membrane"/>
    <property type="evidence" value="ECO:0007669"/>
    <property type="project" value="UniProtKB-SubCell"/>
</dbReference>
<feature type="transmembrane region" description="Helical" evidence="11">
    <location>
        <begin position="174"/>
        <end position="192"/>
    </location>
</feature>
<evidence type="ECO:0000256" key="6">
    <source>
        <dbReference type="ARBA" id="ARBA00022741"/>
    </source>
</evidence>
<keyword evidence="2" id="KW-0813">Transport</keyword>
<evidence type="ECO:0000256" key="5">
    <source>
        <dbReference type="ARBA" id="ARBA00022692"/>
    </source>
</evidence>
<dbReference type="PANTHER" id="PTHR24221">
    <property type="entry name" value="ATP-BINDING CASSETTE SUB-FAMILY B"/>
    <property type="match status" value="1"/>
</dbReference>
<protein>
    <submittedName>
        <fullName evidence="14">ATP-binding cassette subfamily B protein</fullName>
    </submittedName>
</protein>
<keyword evidence="3" id="KW-1003">Cell membrane</keyword>
<evidence type="ECO:0000313" key="15">
    <source>
        <dbReference type="Proteomes" id="UP000233786"/>
    </source>
</evidence>
<dbReference type="FunFam" id="3.40.50.300:FF:000221">
    <property type="entry name" value="Multidrug ABC transporter ATP-binding protein"/>
    <property type="match status" value="1"/>
</dbReference>
<dbReference type="Gene3D" id="3.40.50.300">
    <property type="entry name" value="P-loop containing nucleotide triphosphate hydrolases"/>
    <property type="match status" value="1"/>
</dbReference>
<dbReference type="SMART" id="SM00382">
    <property type="entry name" value="AAA"/>
    <property type="match status" value="1"/>
</dbReference>
<proteinExistence type="inferred from homology"/>
<accession>A0A2N3XUG2</accession>
<dbReference type="SUPFAM" id="SSF52540">
    <property type="entry name" value="P-loop containing nucleoside triphosphate hydrolases"/>
    <property type="match status" value="1"/>
</dbReference>
<comment type="subcellular location">
    <subcellularLocation>
        <location evidence="1">Cell inner membrane</location>
        <topology evidence="1">Multi-pass membrane protein</topology>
    </subcellularLocation>
</comment>
<dbReference type="InterPro" id="IPR003439">
    <property type="entry name" value="ABC_transporter-like_ATP-bd"/>
</dbReference>
<dbReference type="PROSITE" id="PS50893">
    <property type="entry name" value="ABC_TRANSPORTER_2"/>
    <property type="match status" value="1"/>
</dbReference>
<keyword evidence="9 11" id="KW-0472">Membrane</keyword>
<dbReference type="STRING" id="994479.GCA_000194155_02141"/>
<dbReference type="GO" id="GO:0016887">
    <property type="term" value="F:ATP hydrolysis activity"/>
    <property type="evidence" value="ECO:0007669"/>
    <property type="project" value="InterPro"/>
</dbReference>
<evidence type="ECO:0000256" key="11">
    <source>
        <dbReference type="SAM" id="Phobius"/>
    </source>
</evidence>
<feature type="transmembrane region" description="Helical" evidence="11">
    <location>
        <begin position="36"/>
        <end position="58"/>
    </location>
</feature>
<dbReference type="Pfam" id="PF00005">
    <property type="entry name" value="ABC_tran"/>
    <property type="match status" value="1"/>
</dbReference>
<dbReference type="EMBL" id="PJNB01000001">
    <property type="protein sequence ID" value="PKW14326.1"/>
    <property type="molecule type" value="Genomic_DNA"/>
</dbReference>
<dbReference type="InterPro" id="IPR017871">
    <property type="entry name" value="ABC_transporter-like_CS"/>
</dbReference>
<name>A0A2N3XUG2_SACSN</name>
<evidence type="ECO:0000256" key="7">
    <source>
        <dbReference type="ARBA" id="ARBA00022840"/>
    </source>
</evidence>
<dbReference type="GO" id="GO:0140359">
    <property type="term" value="F:ABC-type transporter activity"/>
    <property type="evidence" value="ECO:0007669"/>
    <property type="project" value="InterPro"/>
</dbReference>
<evidence type="ECO:0000256" key="1">
    <source>
        <dbReference type="ARBA" id="ARBA00004429"/>
    </source>
</evidence>
<evidence type="ECO:0000256" key="4">
    <source>
        <dbReference type="ARBA" id="ARBA00022519"/>
    </source>
</evidence>
<evidence type="ECO:0000256" key="10">
    <source>
        <dbReference type="ARBA" id="ARBA00023455"/>
    </source>
</evidence>
<organism evidence="14 15">
    <name type="scientific">Saccharopolyspora spinosa</name>
    <dbReference type="NCBI Taxonomy" id="60894"/>
    <lineage>
        <taxon>Bacteria</taxon>
        <taxon>Bacillati</taxon>
        <taxon>Actinomycetota</taxon>
        <taxon>Actinomycetes</taxon>
        <taxon>Pseudonocardiales</taxon>
        <taxon>Pseudonocardiaceae</taxon>
        <taxon>Saccharopolyspora</taxon>
    </lineage>
</organism>
<dbReference type="GO" id="GO:0005524">
    <property type="term" value="F:ATP binding"/>
    <property type="evidence" value="ECO:0007669"/>
    <property type="project" value="UniProtKB-KW"/>
</dbReference>